<comment type="similarity">
    <text evidence="1 4 5">Belongs to the bacterial ribosomal protein bL21 family.</text>
</comment>
<dbReference type="GO" id="GO:1990904">
    <property type="term" value="C:ribonucleoprotein complex"/>
    <property type="evidence" value="ECO:0007669"/>
    <property type="project" value="UniProtKB-KW"/>
</dbReference>
<dbReference type="AlphaFoldDB" id="A0A1F6FH09"/>
<evidence type="ECO:0000313" key="6">
    <source>
        <dbReference type="EMBL" id="OGG85147.1"/>
    </source>
</evidence>
<evidence type="ECO:0000313" key="7">
    <source>
        <dbReference type="Proteomes" id="UP000177325"/>
    </source>
</evidence>
<dbReference type="GO" id="GO:0003735">
    <property type="term" value="F:structural constituent of ribosome"/>
    <property type="evidence" value="ECO:0007669"/>
    <property type="project" value="InterPro"/>
</dbReference>
<keyword evidence="4 5" id="KW-0699">rRNA-binding</keyword>
<dbReference type="GO" id="GO:0005737">
    <property type="term" value="C:cytoplasm"/>
    <property type="evidence" value="ECO:0007669"/>
    <property type="project" value="UniProtKB-ARBA"/>
</dbReference>
<keyword evidence="4 5" id="KW-0694">RNA-binding</keyword>
<dbReference type="GO" id="GO:0005840">
    <property type="term" value="C:ribosome"/>
    <property type="evidence" value="ECO:0007669"/>
    <property type="project" value="UniProtKB-KW"/>
</dbReference>
<reference evidence="6 7" key="1">
    <citation type="journal article" date="2016" name="Nat. Commun.">
        <title>Thousands of microbial genomes shed light on interconnected biogeochemical processes in an aquifer system.</title>
        <authorList>
            <person name="Anantharaman K."/>
            <person name="Brown C.T."/>
            <person name="Hug L.A."/>
            <person name="Sharon I."/>
            <person name="Castelle C.J."/>
            <person name="Probst A.J."/>
            <person name="Thomas B.C."/>
            <person name="Singh A."/>
            <person name="Wilkins M.J."/>
            <person name="Karaoz U."/>
            <person name="Brodie E.L."/>
            <person name="Williams K.H."/>
            <person name="Hubbard S.S."/>
            <person name="Banfield J.F."/>
        </authorList>
    </citation>
    <scope>NUCLEOTIDE SEQUENCE [LARGE SCALE GENOMIC DNA]</scope>
</reference>
<dbReference type="STRING" id="1798525.A3G90_03765"/>
<keyword evidence="2 4" id="KW-0689">Ribosomal protein</keyword>
<dbReference type="Pfam" id="PF00829">
    <property type="entry name" value="Ribosomal_L21p"/>
    <property type="match status" value="1"/>
</dbReference>
<dbReference type="SUPFAM" id="SSF141091">
    <property type="entry name" value="L21p-like"/>
    <property type="match status" value="1"/>
</dbReference>
<dbReference type="Proteomes" id="UP000177325">
    <property type="component" value="Unassembled WGS sequence"/>
</dbReference>
<dbReference type="InterPro" id="IPR028909">
    <property type="entry name" value="bL21-like"/>
</dbReference>
<dbReference type="GO" id="GO:0006412">
    <property type="term" value="P:translation"/>
    <property type="evidence" value="ECO:0007669"/>
    <property type="project" value="UniProtKB-UniRule"/>
</dbReference>
<dbReference type="GO" id="GO:0019843">
    <property type="term" value="F:rRNA binding"/>
    <property type="evidence" value="ECO:0007669"/>
    <property type="project" value="UniProtKB-UniRule"/>
</dbReference>
<comment type="subunit">
    <text evidence="4">Part of the 50S ribosomal subunit. Contacts protein L20.</text>
</comment>
<dbReference type="EMBL" id="MFMM01000001">
    <property type="protein sequence ID" value="OGG85147.1"/>
    <property type="molecule type" value="Genomic_DNA"/>
</dbReference>
<organism evidence="6 7">
    <name type="scientific">Candidatus Kaiserbacteria bacterium RIFCSPLOWO2_12_FULL_45_26</name>
    <dbReference type="NCBI Taxonomy" id="1798525"/>
    <lineage>
        <taxon>Bacteria</taxon>
        <taxon>Candidatus Kaiseribacteriota</taxon>
    </lineage>
</organism>
<accession>A0A1F6FH09</accession>
<evidence type="ECO:0000256" key="3">
    <source>
        <dbReference type="ARBA" id="ARBA00023274"/>
    </source>
</evidence>
<dbReference type="PANTHER" id="PTHR21349">
    <property type="entry name" value="50S RIBOSOMAL PROTEIN L21"/>
    <property type="match status" value="1"/>
</dbReference>
<sequence length="110" mass="11979">MATNTANKEAFAVIATGGKQYIVSVGDTLLVELLGEHKEGDAIEFDSVLMTDDGKTAKVGTPTTGTKVKATYLGEDKGPKLTIVRYKAKSNRDRRIGHRQHYAKIKIESI</sequence>
<name>A0A1F6FH09_9BACT</name>
<keyword evidence="3 4" id="KW-0687">Ribonucleoprotein</keyword>
<gene>
    <name evidence="4" type="primary">rplU</name>
    <name evidence="6" type="ORF">A3G90_03765</name>
</gene>
<comment type="caution">
    <text evidence="6">The sequence shown here is derived from an EMBL/GenBank/DDBJ whole genome shotgun (WGS) entry which is preliminary data.</text>
</comment>
<dbReference type="HAMAP" id="MF_01363">
    <property type="entry name" value="Ribosomal_bL21"/>
    <property type="match status" value="1"/>
</dbReference>
<evidence type="ECO:0000256" key="4">
    <source>
        <dbReference type="HAMAP-Rule" id="MF_01363"/>
    </source>
</evidence>
<evidence type="ECO:0000256" key="2">
    <source>
        <dbReference type="ARBA" id="ARBA00022980"/>
    </source>
</evidence>
<proteinExistence type="inferred from homology"/>
<evidence type="ECO:0000256" key="1">
    <source>
        <dbReference type="ARBA" id="ARBA00008563"/>
    </source>
</evidence>
<protein>
    <recommendedName>
        <fullName evidence="4">Large ribosomal subunit protein bL21</fullName>
    </recommendedName>
</protein>
<comment type="function">
    <text evidence="4 5">This protein binds to 23S rRNA in the presence of protein L20.</text>
</comment>
<dbReference type="InterPro" id="IPR036164">
    <property type="entry name" value="bL21-like_sf"/>
</dbReference>
<dbReference type="NCBIfam" id="TIGR00061">
    <property type="entry name" value="L21"/>
    <property type="match status" value="1"/>
</dbReference>
<dbReference type="InterPro" id="IPR001787">
    <property type="entry name" value="Ribosomal_bL21"/>
</dbReference>
<dbReference type="PANTHER" id="PTHR21349:SF0">
    <property type="entry name" value="LARGE RIBOSOMAL SUBUNIT PROTEIN BL21M"/>
    <property type="match status" value="1"/>
</dbReference>
<evidence type="ECO:0000256" key="5">
    <source>
        <dbReference type="RuleBase" id="RU000562"/>
    </source>
</evidence>